<feature type="transmembrane region" description="Helical" evidence="1">
    <location>
        <begin position="6"/>
        <end position="27"/>
    </location>
</feature>
<protein>
    <submittedName>
        <fullName evidence="2">Tfp pilus assembly protein PilV</fullName>
    </submittedName>
</protein>
<keyword evidence="3" id="KW-1185">Reference proteome</keyword>
<evidence type="ECO:0000313" key="3">
    <source>
        <dbReference type="Proteomes" id="UP000254677"/>
    </source>
</evidence>
<evidence type="ECO:0000256" key="1">
    <source>
        <dbReference type="SAM" id="Phobius"/>
    </source>
</evidence>
<dbReference type="RefSeq" id="WP_115220719.1">
    <property type="nucleotide sequence ID" value="NZ_CAXYJE010000004.1"/>
</dbReference>
<keyword evidence="1" id="KW-1133">Transmembrane helix</keyword>
<sequence>MNAYQGFSLTEALVALFLLTTTSLTLLQQQWQTNQRLNEALLRALALIQLDNNSERIIARQALAMVKEPFQWQKTETNSTVILQISWPGAVTRPDCCQLQRQIARL</sequence>
<dbReference type="EMBL" id="UGOA01000001">
    <property type="protein sequence ID" value="STX41409.1"/>
    <property type="molecule type" value="Genomic_DNA"/>
</dbReference>
<reference evidence="2 3" key="1">
    <citation type="submission" date="2018-06" db="EMBL/GenBank/DDBJ databases">
        <authorList>
            <consortium name="Pathogen Informatics"/>
            <person name="Doyle S."/>
        </authorList>
    </citation>
    <scope>NUCLEOTIDE SEQUENCE [LARGE SCALE GENOMIC DNA]</scope>
    <source>
        <strain evidence="2 3">NCTC13292</strain>
    </source>
</reference>
<keyword evidence="1" id="KW-0812">Transmembrane</keyword>
<organism evidence="2 3">
    <name type="scientific">Legionella donaldsonii</name>
    <dbReference type="NCBI Taxonomy" id="45060"/>
    <lineage>
        <taxon>Bacteria</taxon>
        <taxon>Pseudomonadati</taxon>
        <taxon>Pseudomonadota</taxon>
        <taxon>Gammaproteobacteria</taxon>
        <taxon>Legionellales</taxon>
        <taxon>Legionellaceae</taxon>
        <taxon>Legionella</taxon>
    </lineage>
</organism>
<dbReference type="OrthoDB" id="5653950at2"/>
<dbReference type="AlphaFoldDB" id="A0A378J1J3"/>
<dbReference type="Proteomes" id="UP000254677">
    <property type="component" value="Unassembled WGS sequence"/>
</dbReference>
<keyword evidence="1" id="KW-0472">Membrane</keyword>
<accession>A0A378J1J3</accession>
<gene>
    <name evidence="2" type="ORF">NCTC13292_00945</name>
</gene>
<name>A0A378J1J3_9GAMM</name>
<evidence type="ECO:0000313" key="2">
    <source>
        <dbReference type="EMBL" id="STX41409.1"/>
    </source>
</evidence>
<proteinExistence type="predicted"/>